<evidence type="ECO:0000313" key="13">
    <source>
        <dbReference type="EMBL" id="OOL81872.1"/>
    </source>
</evidence>
<evidence type="ECO:0000256" key="7">
    <source>
        <dbReference type="ARBA" id="ARBA00022989"/>
    </source>
</evidence>
<comment type="caution">
    <text evidence="13">The sequence shown here is derived from an EMBL/GenBank/DDBJ whole genome shotgun (WGS) entry which is preliminary data.</text>
</comment>
<dbReference type="GO" id="GO:0045259">
    <property type="term" value="C:proton-transporting ATP synthase complex"/>
    <property type="evidence" value="ECO:0007669"/>
    <property type="project" value="UniProtKB-KW"/>
</dbReference>
<dbReference type="AlphaFoldDB" id="A0A1S8KQ87"/>
<dbReference type="HAMAP" id="MF_01393">
    <property type="entry name" value="ATP_synth_a_bact"/>
    <property type="match status" value="1"/>
</dbReference>
<dbReference type="PRINTS" id="PR00123">
    <property type="entry name" value="ATPASEA"/>
</dbReference>
<dbReference type="RefSeq" id="WP_077863242.1">
    <property type="nucleotide sequence ID" value="NZ_CP040412.1"/>
</dbReference>
<comment type="similarity">
    <text evidence="2 11 12">Belongs to the ATPase A chain family.</text>
</comment>
<dbReference type="PROSITE" id="PS00449">
    <property type="entry name" value="ATPASE_A"/>
    <property type="match status" value="1"/>
</dbReference>
<feature type="transmembrane region" description="Helical" evidence="11">
    <location>
        <begin position="204"/>
        <end position="222"/>
    </location>
</feature>
<dbReference type="InterPro" id="IPR023011">
    <property type="entry name" value="ATP_synth_F0_asu_AS"/>
</dbReference>
<dbReference type="Proteomes" id="UP000190409">
    <property type="component" value="Unassembled WGS sequence"/>
</dbReference>
<evidence type="ECO:0000256" key="8">
    <source>
        <dbReference type="ARBA" id="ARBA00023065"/>
    </source>
</evidence>
<name>A0A1S8KQ87_9LACT</name>
<accession>A0A1S8KQ87</accession>
<feature type="transmembrane region" description="Helical" evidence="11">
    <location>
        <begin position="76"/>
        <end position="98"/>
    </location>
</feature>
<dbReference type="InterPro" id="IPR035908">
    <property type="entry name" value="F0_ATP_A_sf"/>
</dbReference>
<feature type="transmembrane region" description="Helical" evidence="11">
    <location>
        <begin position="179"/>
        <end position="198"/>
    </location>
</feature>
<evidence type="ECO:0000256" key="10">
    <source>
        <dbReference type="ARBA" id="ARBA00023310"/>
    </source>
</evidence>
<evidence type="ECO:0000256" key="2">
    <source>
        <dbReference type="ARBA" id="ARBA00006810"/>
    </source>
</evidence>
<keyword evidence="10 11" id="KW-0066">ATP synthesis</keyword>
<evidence type="ECO:0000256" key="12">
    <source>
        <dbReference type="RuleBase" id="RU000483"/>
    </source>
</evidence>
<dbReference type="PANTHER" id="PTHR42823">
    <property type="entry name" value="ATP SYNTHASE SUBUNIT A, CHLOROPLASTIC"/>
    <property type="match status" value="1"/>
</dbReference>
<protein>
    <recommendedName>
        <fullName evidence="11 12">ATP synthase subunit a</fullName>
    </recommendedName>
    <alternativeName>
        <fullName evidence="11">ATP synthase F0 sector subunit a</fullName>
    </alternativeName>
    <alternativeName>
        <fullName evidence="11">F-ATPase subunit 6</fullName>
    </alternativeName>
</protein>
<dbReference type="CDD" id="cd00310">
    <property type="entry name" value="ATP-synt_Fo_a_6"/>
    <property type="match status" value="1"/>
</dbReference>
<feature type="transmembrane region" description="Helical" evidence="11">
    <location>
        <begin position="12"/>
        <end position="37"/>
    </location>
</feature>
<evidence type="ECO:0000256" key="1">
    <source>
        <dbReference type="ARBA" id="ARBA00004141"/>
    </source>
</evidence>
<keyword evidence="9 11" id="KW-0472">Membrane</keyword>
<sequence length="237" mass="26184">MESTILIDQLGLPISLNVLLALVTSVVIVIGLCFLFTRHLSVDNPGKLQLTLEWLVDIMRGIIKDTMGDETTNTQVVIALTIFLFIGVSNLVGLPLLVDAHEISYWKSPTADLAVCLTLAVTMNLISQYLGIRKYGLATHFRLSYAKPAILLPYHVLEDLINIVTLSLRLYGNIFAGEILLKLIAELGNMAGVATWPIGIPIQIIWQGFSVFVGILQAYIFVNLSSVYMSHKLVHHD</sequence>
<dbReference type="SUPFAM" id="SSF81336">
    <property type="entry name" value="F1F0 ATP synthase subunit A"/>
    <property type="match status" value="1"/>
</dbReference>
<evidence type="ECO:0000256" key="4">
    <source>
        <dbReference type="ARBA" id="ARBA00022547"/>
    </source>
</evidence>
<proteinExistence type="inferred from homology"/>
<keyword evidence="5 11" id="KW-0812">Transmembrane</keyword>
<keyword evidence="6 11" id="KW-0375">Hydrogen ion transport</keyword>
<feature type="transmembrane region" description="Helical" evidence="11">
    <location>
        <begin position="110"/>
        <end position="132"/>
    </location>
</feature>
<organism evidence="13 14">
    <name type="scientific">Dolosigranulum pigrum</name>
    <dbReference type="NCBI Taxonomy" id="29394"/>
    <lineage>
        <taxon>Bacteria</taxon>
        <taxon>Bacillati</taxon>
        <taxon>Bacillota</taxon>
        <taxon>Bacilli</taxon>
        <taxon>Lactobacillales</taxon>
        <taxon>Carnobacteriaceae</taxon>
        <taxon>Dolosigranulum</taxon>
    </lineage>
</organism>
<dbReference type="GO" id="GO:0042777">
    <property type="term" value="P:proton motive force-driven plasma membrane ATP synthesis"/>
    <property type="evidence" value="ECO:0007669"/>
    <property type="project" value="TreeGrafter"/>
</dbReference>
<dbReference type="GO" id="GO:0005886">
    <property type="term" value="C:plasma membrane"/>
    <property type="evidence" value="ECO:0007669"/>
    <property type="project" value="UniProtKB-SubCell"/>
</dbReference>
<reference evidence="13 14" key="1">
    <citation type="submission" date="2017-01" db="EMBL/GenBank/DDBJ databases">
        <title>Complete Genome Sequence of Dolosigranulum pigrum isolated from a Patient with interstitial lung disease.</title>
        <authorList>
            <person name="Mukhopadhyay R."/>
            <person name="Joaquin J."/>
            <person name="Hogue R."/>
            <person name="Fitzgerald S."/>
            <person name="Jospin G."/>
            <person name="Eisen J.A."/>
            <person name="Chaturvedi V."/>
        </authorList>
    </citation>
    <scope>NUCLEOTIDE SEQUENCE [LARGE SCALE GENOMIC DNA]</scope>
    <source>
        <strain evidence="13 14">15S00348</strain>
    </source>
</reference>
<keyword evidence="8 11" id="KW-0406">Ion transport</keyword>
<evidence type="ECO:0000256" key="5">
    <source>
        <dbReference type="ARBA" id="ARBA00022692"/>
    </source>
</evidence>
<keyword evidence="4 11" id="KW-0138">CF(0)</keyword>
<dbReference type="InterPro" id="IPR045082">
    <property type="entry name" value="ATP_syn_F0_a_bact/chloroplast"/>
</dbReference>
<dbReference type="GO" id="GO:0046933">
    <property type="term" value="F:proton-transporting ATP synthase activity, rotational mechanism"/>
    <property type="evidence" value="ECO:0007669"/>
    <property type="project" value="UniProtKB-UniRule"/>
</dbReference>
<evidence type="ECO:0000256" key="9">
    <source>
        <dbReference type="ARBA" id="ARBA00023136"/>
    </source>
</evidence>
<dbReference type="PANTHER" id="PTHR42823:SF3">
    <property type="entry name" value="ATP SYNTHASE SUBUNIT A, CHLOROPLASTIC"/>
    <property type="match status" value="1"/>
</dbReference>
<dbReference type="Gene3D" id="1.20.120.220">
    <property type="entry name" value="ATP synthase, F0 complex, subunit A"/>
    <property type="match status" value="1"/>
</dbReference>
<dbReference type="InterPro" id="IPR000568">
    <property type="entry name" value="ATP_synth_F0_asu"/>
</dbReference>
<dbReference type="Pfam" id="PF00119">
    <property type="entry name" value="ATP-synt_A"/>
    <property type="match status" value="1"/>
</dbReference>
<evidence type="ECO:0000313" key="14">
    <source>
        <dbReference type="Proteomes" id="UP000190409"/>
    </source>
</evidence>
<comment type="function">
    <text evidence="11 12">Key component of the proton channel; it plays a direct role in the translocation of protons across the membrane.</text>
</comment>
<evidence type="ECO:0000256" key="6">
    <source>
        <dbReference type="ARBA" id="ARBA00022781"/>
    </source>
</evidence>
<dbReference type="EMBL" id="MUYF01000003">
    <property type="protein sequence ID" value="OOL81872.1"/>
    <property type="molecule type" value="Genomic_DNA"/>
</dbReference>
<dbReference type="NCBIfam" id="TIGR01131">
    <property type="entry name" value="ATP_synt_6_or_A"/>
    <property type="match status" value="1"/>
</dbReference>
<evidence type="ECO:0000256" key="11">
    <source>
        <dbReference type="HAMAP-Rule" id="MF_01393"/>
    </source>
</evidence>
<keyword evidence="3 11" id="KW-0813">Transport</keyword>
<evidence type="ECO:0000256" key="3">
    <source>
        <dbReference type="ARBA" id="ARBA00022448"/>
    </source>
</evidence>
<comment type="subcellular location">
    <subcellularLocation>
        <location evidence="11 12">Cell membrane</location>
        <topology evidence="11 12">Multi-pass membrane protein</topology>
    </subcellularLocation>
    <subcellularLocation>
        <location evidence="1">Membrane</location>
        <topology evidence="1">Multi-pass membrane protein</topology>
    </subcellularLocation>
</comment>
<keyword evidence="7 11" id="KW-1133">Transmembrane helix</keyword>
<gene>
    <name evidence="11" type="primary">atpB</name>
    <name evidence="13" type="ORF">BWX42_09330</name>
</gene>
<keyword evidence="11" id="KW-1003">Cell membrane</keyword>